<feature type="region of interest" description="Disordered" evidence="1">
    <location>
        <begin position="431"/>
        <end position="500"/>
    </location>
</feature>
<evidence type="ECO:0000256" key="1">
    <source>
        <dbReference type="SAM" id="MobiDB-lite"/>
    </source>
</evidence>
<dbReference type="GO" id="GO:0005737">
    <property type="term" value="C:cytoplasm"/>
    <property type="evidence" value="ECO:0007669"/>
    <property type="project" value="TreeGrafter"/>
</dbReference>
<feature type="compositionally biased region" description="Polar residues" evidence="1">
    <location>
        <begin position="491"/>
        <end position="500"/>
    </location>
</feature>
<dbReference type="AlphaFoldDB" id="A0AAV7IRL1"/>
<evidence type="ECO:0008006" key="4">
    <source>
        <dbReference type="Google" id="ProtNLM"/>
    </source>
</evidence>
<evidence type="ECO:0000313" key="3">
    <source>
        <dbReference type="Proteomes" id="UP000826195"/>
    </source>
</evidence>
<feature type="compositionally biased region" description="Basic and acidic residues" evidence="1">
    <location>
        <begin position="535"/>
        <end position="554"/>
    </location>
</feature>
<dbReference type="InterPro" id="IPR052088">
    <property type="entry name" value="E3_ubiquitin-ligase_SINA"/>
</dbReference>
<dbReference type="PANTHER" id="PTHR10315">
    <property type="entry name" value="E3 UBIQUITIN PROTEIN LIGASE SIAH"/>
    <property type="match status" value="1"/>
</dbReference>
<protein>
    <recommendedName>
        <fullName evidence="4">E3 ubiquitin-protein ligase</fullName>
    </recommendedName>
</protein>
<dbReference type="EMBL" id="JAHXZJ010000001">
    <property type="protein sequence ID" value="KAH0567469.1"/>
    <property type="molecule type" value="Genomic_DNA"/>
</dbReference>
<organism evidence="2 3">
    <name type="scientific">Cotesia glomerata</name>
    <name type="common">Lepidopteran parasitic wasp</name>
    <name type="synonym">Apanteles glomeratus</name>
    <dbReference type="NCBI Taxonomy" id="32391"/>
    <lineage>
        <taxon>Eukaryota</taxon>
        <taxon>Metazoa</taxon>
        <taxon>Ecdysozoa</taxon>
        <taxon>Arthropoda</taxon>
        <taxon>Hexapoda</taxon>
        <taxon>Insecta</taxon>
        <taxon>Pterygota</taxon>
        <taxon>Neoptera</taxon>
        <taxon>Endopterygota</taxon>
        <taxon>Hymenoptera</taxon>
        <taxon>Apocrita</taxon>
        <taxon>Ichneumonoidea</taxon>
        <taxon>Braconidae</taxon>
        <taxon>Microgastrinae</taxon>
        <taxon>Cotesia</taxon>
    </lineage>
</organism>
<accession>A0AAV7IRL1</accession>
<evidence type="ECO:0000313" key="2">
    <source>
        <dbReference type="EMBL" id="KAH0567469.1"/>
    </source>
</evidence>
<keyword evidence="3" id="KW-1185">Reference proteome</keyword>
<name>A0AAV7IRL1_COTGL</name>
<comment type="caution">
    <text evidence="2">The sequence shown here is derived from an EMBL/GenBank/DDBJ whole genome shotgun (WGS) entry which is preliminary data.</text>
</comment>
<dbReference type="Proteomes" id="UP000826195">
    <property type="component" value="Unassembled WGS sequence"/>
</dbReference>
<sequence length="559" mass="64090">MDFVKKEFLNWHSGVEKKIPCHFCSVKLSDEIYSCDFGHDVCQSCKTDSCIACKKSSSFFRNHIAEFLVSQLNSLKSDVESLDNSVITKTKSECKSQLSQTKIECKSKFSQTQNEQDCKINLAAKNVEESVENKSLTVEKSEDEPKNKNDNPSNIFGIYQCWIGRDCHLKGDKASILAHIKNQHSEEFNSQPFEGWPHLVTWDLNYNGASTRQDRAFEIQSVGLFVLHIFVTHEQHLKAHVLMFDGGRTAAQYRYEVEIKSDDKKKSFSAAVDSSRLPRKTLHDRSKGLFINENSMLQSTIKNKMKYSCTVQIMKINEIDEKKILDSFKSLEVENKARDRKNPKTLNKKQFKPIRNNANHFKSRSKPRSDFDNIIAHCSSETTVPAHPVNNNPFRGPENSQLYPNLQKEFNYQQMPPQNPRMANNNFNMNMQQPMNVQPGPFYPQPPVSYNEHYQRNAPPQNVFAHSPPQGSNQASGPSSPSAPHIDMGNNFHQSNKPGNFTAANLERQKLIQRQIEEREKNRLLRSGASTFKAPQEERRNYKNDFDSRGKKPNECVLC</sequence>
<reference evidence="2 3" key="1">
    <citation type="journal article" date="2021" name="J. Hered.">
        <title>A chromosome-level genome assembly of the parasitoid wasp, Cotesia glomerata (Hymenoptera: Braconidae).</title>
        <authorList>
            <person name="Pinto B.J."/>
            <person name="Weis J.J."/>
            <person name="Gamble T."/>
            <person name="Ode P.J."/>
            <person name="Paul R."/>
            <person name="Zaspel J.M."/>
        </authorList>
    </citation>
    <scope>NUCLEOTIDE SEQUENCE [LARGE SCALE GENOMIC DNA]</scope>
    <source>
        <strain evidence="2">CgM1</strain>
    </source>
</reference>
<dbReference type="GO" id="GO:0061630">
    <property type="term" value="F:ubiquitin protein ligase activity"/>
    <property type="evidence" value="ECO:0007669"/>
    <property type="project" value="TreeGrafter"/>
</dbReference>
<feature type="region of interest" description="Disordered" evidence="1">
    <location>
        <begin position="382"/>
        <end position="402"/>
    </location>
</feature>
<feature type="region of interest" description="Disordered" evidence="1">
    <location>
        <begin position="522"/>
        <end position="554"/>
    </location>
</feature>
<gene>
    <name evidence="2" type="ORF">KQX54_010256</name>
</gene>
<feature type="compositionally biased region" description="Polar residues" evidence="1">
    <location>
        <begin position="469"/>
        <end position="482"/>
    </location>
</feature>
<proteinExistence type="predicted"/>
<dbReference type="PANTHER" id="PTHR10315:SF117">
    <property type="entry name" value="RING-TYPE E3 UBIQUITIN TRANSFERASE"/>
    <property type="match status" value="1"/>
</dbReference>